<dbReference type="KEGG" id="sdi:SDIMI_v3c00260"/>
<evidence type="ECO:0000313" key="3">
    <source>
        <dbReference type="Proteomes" id="UP000014983"/>
    </source>
</evidence>
<dbReference type="STRING" id="1276221.SDIMI_v3c00260"/>
<evidence type="ECO:0000313" key="2">
    <source>
        <dbReference type="EMBL" id="AGR41730.1"/>
    </source>
</evidence>
<gene>
    <name evidence="2" type="ORF">SDIMI_v3c00260</name>
</gene>
<evidence type="ECO:0000256" key="1">
    <source>
        <dbReference type="SAM" id="SignalP"/>
    </source>
</evidence>
<dbReference type="RefSeq" id="WP_020835963.1">
    <property type="nucleotide sequence ID" value="NC_021833.1"/>
</dbReference>
<evidence type="ECO:0008006" key="4">
    <source>
        <dbReference type="Google" id="ProtNLM"/>
    </source>
</evidence>
<organism evidence="2 3">
    <name type="scientific">Spiroplasma diminutum CUAS-1</name>
    <dbReference type="NCBI Taxonomy" id="1276221"/>
    <lineage>
        <taxon>Bacteria</taxon>
        <taxon>Bacillati</taxon>
        <taxon>Mycoplasmatota</taxon>
        <taxon>Mollicutes</taxon>
        <taxon>Entomoplasmatales</taxon>
        <taxon>Spiroplasmataceae</taxon>
        <taxon>Spiroplasma</taxon>
    </lineage>
</organism>
<dbReference type="EMBL" id="CP005076">
    <property type="protein sequence ID" value="AGR41730.1"/>
    <property type="molecule type" value="Genomic_DNA"/>
</dbReference>
<proteinExistence type="predicted"/>
<accession>S5MIK0</accession>
<dbReference type="OrthoDB" id="388174at2"/>
<dbReference type="Proteomes" id="UP000014983">
    <property type="component" value="Chromosome"/>
</dbReference>
<feature type="signal peptide" evidence="1">
    <location>
        <begin position="1"/>
        <end position="20"/>
    </location>
</feature>
<dbReference type="PROSITE" id="PS51257">
    <property type="entry name" value="PROKAR_LIPOPROTEIN"/>
    <property type="match status" value="1"/>
</dbReference>
<dbReference type="HOGENOM" id="CLU_729378_0_0_14"/>
<feature type="chain" id="PRO_5004530578" description="Lipoprotein" evidence="1">
    <location>
        <begin position="21"/>
        <end position="447"/>
    </location>
</feature>
<reference evidence="2 3" key="1">
    <citation type="journal article" date="2013" name="Genome Biol. Evol.">
        <title>Comparison of metabolic capacities and inference of gene content evolution in mosquito-associated Spiroplasma diminutum and S. taiwanense.</title>
        <authorList>
            <person name="Lo W.S."/>
            <person name="Ku C."/>
            <person name="Chen L.L."/>
            <person name="Chang T.H."/>
            <person name="Kuo C.H."/>
        </authorList>
    </citation>
    <scope>NUCLEOTIDE SEQUENCE [LARGE SCALE GENOMIC DNA]</scope>
    <source>
        <strain evidence="2">CUAS-1</strain>
    </source>
</reference>
<name>S5MIK0_9MOLU</name>
<keyword evidence="1" id="KW-0732">Signal</keyword>
<dbReference type="AlphaFoldDB" id="S5MIK0"/>
<sequence length="447" mass="50571">MKKLLSVLGTISILTPSISAVVSCGVDTRELSTTFDGVKTFKVGDKTVGKKEVFGTKDIISTLSIQILEALTYSETKYQDDKKLKEQQEVLGENGMALSLENLPNEEAYSKDGFNFTDNSKTFKDDYNEPKNSLFTNIDYKFGFSAVNGELAIAEDGSWNPSKVTVFDATKAMALNTQVKYDKDGKAESITKNENQVDQNLQEYINLDWESSDYGNEFTDTAFEKYAKEKVYLMNEDKAKELYTEINKLSEEHRLRELTKGLTQDEFKVLHTQLKSTNDRLKNGIVMPGDFDDNFSTGETNLVDSKNEKVAEKSELKELEFHKTTDNKLLQSQIAMSKDNSNKTFVYGESTGGLEIDFTFSVPGDKKDDKSKEYNINLKLNNLVVGYQLNGMVLEKGIKNEDKTRTDTVIYWYEPTIYQFTTDKIFTIGNKDIFKSLTGANVEIDNK</sequence>
<keyword evidence="3" id="KW-1185">Reference proteome</keyword>
<protein>
    <recommendedName>
        <fullName evidence="4">Lipoprotein</fullName>
    </recommendedName>
</protein>
<dbReference type="InParanoid" id="S5MIK0"/>
<dbReference type="PATRIC" id="fig|1276221.3.peg.26"/>